<sequence>MVKPVSSDPKLGSTATYVSGGTSTGGKRPEDLLKEVNLYKDYIPKGTHARKYHRSMRPKYITIHSTQNFSTGADARRHSLALKNGKLRAYKRKGGNRIGYLVWHFSTDQDVTIQHMPTNEQGEHADFNGPGNRLSIGIEMCENRGNSRSATIERTAKLTAYLMHEHHIPLKNVVPHYHWPRKGLAKPHKNCPHYLLDNGRPGKKWAWFQGRVNHYYKQISGDRHYVSL</sequence>
<feature type="domain" description="N-acetylmuramoyl-L-alanine amidase" evidence="8">
    <location>
        <begin position="46"/>
        <end position="202"/>
    </location>
</feature>
<evidence type="ECO:0000256" key="2">
    <source>
        <dbReference type="ARBA" id="ARBA00011901"/>
    </source>
</evidence>
<keyword evidence="3" id="KW-0378">Hydrolase</keyword>
<dbReference type="Pfam" id="PF01510">
    <property type="entry name" value="Amidase_2"/>
    <property type="match status" value="1"/>
</dbReference>
<evidence type="ECO:0000256" key="3">
    <source>
        <dbReference type="ARBA" id="ARBA00022801"/>
    </source>
</evidence>
<evidence type="ECO:0000313" key="9">
    <source>
        <dbReference type="EMBL" id="MFD2275593.1"/>
    </source>
</evidence>
<proteinExistence type="predicted"/>
<dbReference type="SUPFAM" id="SSF55846">
    <property type="entry name" value="N-acetylmuramoyl-L-alanine amidase-like"/>
    <property type="match status" value="1"/>
</dbReference>
<dbReference type="EC" id="3.5.1.28" evidence="2"/>
<dbReference type="PANTHER" id="PTHR30417">
    <property type="entry name" value="N-ACETYLMURAMOYL-L-ALANINE AMIDASE AMID"/>
    <property type="match status" value="1"/>
</dbReference>
<dbReference type="Proteomes" id="UP001597297">
    <property type="component" value="Unassembled WGS sequence"/>
</dbReference>
<evidence type="ECO:0000256" key="1">
    <source>
        <dbReference type="ARBA" id="ARBA00001561"/>
    </source>
</evidence>
<evidence type="ECO:0000313" key="10">
    <source>
        <dbReference type="Proteomes" id="UP001597297"/>
    </source>
</evidence>
<dbReference type="PANTHER" id="PTHR30417:SF11">
    <property type="entry name" value="N-ACETYLMURAMOYL-L-ALANINE AMIDASE XLYA"/>
    <property type="match status" value="1"/>
</dbReference>
<dbReference type="SMART" id="SM00644">
    <property type="entry name" value="Ami_2"/>
    <property type="match status" value="1"/>
</dbReference>
<organism evidence="9 10">
    <name type="scientific">Rubritalea spongiae</name>
    <dbReference type="NCBI Taxonomy" id="430797"/>
    <lineage>
        <taxon>Bacteria</taxon>
        <taxon>Pseudomonadati</taxon>
        <taxon>Verrucomicrobiota</taxon>
        <taxon>Verrucomicrobiia</taxon>
        <taxon>Verrucomicrobiales</taxon>
        <taxon>Rubritaleaceae</taxon>
        <taxon>Rubritalea</taxon>
    </lineage>
</organism>
<comment type="caution">
    <text evidence="9">The sequence shown here is derived from an EMBL/GenBank/DDBJ whole genome shotgun (WGS) entry which is preliminary data.</text>
</comment>
<protein>
    <recommendedName>
        <fullName evidence="2">N-acetylmuramoyl-L-alanine amidase</fullName>
        <ecNumber evidence="2">3.5.1.28</ecNumber>
    </recommendedName>
</protein>
<evidence type="ECO:0000259" key="8">
    <source>
        <dbReference type="SMART" id="SM00644"/>
    </source>
</evidence>
<keyword evidence="10" id="KW-1185">Reference proteome</keyword>
<dbReference type="InterPro" id="IPR051206">
    <property type="entry name" value="NAMLAA_amidase_2"/>
</dbReference>
<dbReference type="RefSeq" id="WP_377094734.1">
    <property type="nucleotide sequence ID" value="NZ_JBHSJM010000001.1"/>
</dbReference>
<evidence type="ECO:0000256" key="6">
    <source>
        <dbReference type="ARBA" id="ARBA00023316"/>
    </source>
</evidence>
<evidence type="ECO:0000256" key="5">
    <source>
        <dbReference type="ARBA" id="ARBA00023287"/>
    </source>
</evidence>
<comment type="catalytic activity">
    <reaction evidence="1">
        <text>Hydrolyzes the link between N-acetylmuramoyl residues and L-amino acid residues in certain cell-wall glycopeptides.</text>
        <dbReference type="EC" id="3.5.1.28"/>
    </reaction>
</comment>
<reference evidence="10" key="1">
    <citation type="journal article" date="2019" name="Int. J. Syst. Evol. Microbiol.">
        <title>The Global Catalogue of Microorganisms (GCM) 10K type strain sequencing project: providing services to taxonomists for standard genome sequencing and annotation.</title>
        <authorList>
            <consortium name="The Broad Institute Genomics Platform"/>
            <consortium name="The Broad Institute Genome Sequencing Center for Infectious Disease"/>
            <person name="Wu L."/>
            <person name="Ma J."/>
        </authorList>
    </citation>
    <scope>NUCLEOTIDE SEQUENCE [LARGE SCALE GENOMIC DNA]</scope>
    <source>
        <strain evidence="10">JCM 16545</strain>
    </source>
</reference>
<feature type="region of interest" description="Disordered" evidence="7">
    <location>
        <begin position="1"/>
        <end position="29"/>
    </location>
</feature>
<keyword evidence="4" id="KW-0749">Sporulation</keyword>
<evidence type="ECO:0000256" key="4">
    <source>
        <dbReference type="ARBA" id="ARBA00022969"/>
    </source>
</evidence>
<dbReference type="InterPro" id="IPR036505">
    <property type="entry name" value="Amidase/PGRP_sf"/>
</dbReference>
<evidence type="ECO:0000256" key="7">
    <source>
        <dbReference type="SAM" id="MobiDB-lite"/>
    </source>
</evidence>
<dbReference type="CDD" id="cd06583">
    <property type="entry name" value="PGRP"/>
    <property type="match status" value="1"/>
</dbReference>
<gene>
    <name evidence="9" type="ORF">ACFSQZ_03845</name>
</gene>
<accession>A0ABW5E118</accession>
<name>A0ABW5E118_9BACT</name>
<keyword evidence="6" id="KW-0961">Cell wall biogenesis/degradation</keyword>
<keyword evidence="5" id="KW-0178">Competence</keyword>
<dbReference type="Gene3D" id="3.40.80.10">
    <property type="entry name" value="Peptidoglycan recognition protein-like"/>
    <property type="match status" value="1"/>
</dbReference>
<dbReference type="EMBL" id="JBHUJC010000011">
    <property type="protein sequence ID" value="MFD2275593.1"/>
    <property type="molecule type" value="Genomic_DNA"/>
</dbReference>
<dbReference type="InterPro" id="IPR002502">
    <property type="entry name" value="Amidase_domain"/>
</dbReference>